<dbReference type="PANTHER" id="PTHR30427:SF1">
    <property type="entry name" value="TRANSCRIPTIONAL ACTIVATOR PROTEIN LYSR"/>
    <property type="match status" value="1"/>
</dbReference>
<organism evidence="6 7">
    <name type="scientific">Pseudooceanicola marinus</name>
    <dbReference type="NCBI Taxonomy" id="396013"/>
    <lineage>
        <taxon>Bacteria</taxon>
        <taxon>Pseudomonadati</taxon>
        <taxon>Pseudomonadota</taxon>
        <taxon>Alphaproteobacteria</taxon>
        <taxon>Rhodobacterales</taxon>
        <taxon>Paracoccaceae</taxon>
        <taxon>Pseudooceanicola</taxon>
    </lineage>
</organism>
<dbReference type="GO" id="GO:0010628">
    <property type="term" value="P:positive regulation of gene expression"/>
    <property type="evidence" value="ECO:0007669"/>
    <property type="project" value="TreeGrafter"/>
</dbReference>
<evidence type="ECO:0000259" key="5">
    <source>
        <dbReference type="PROSITE" id="PS50931"/>
    </source>
</evidence>
<evidence type="ECO:0000256" key="4">
    <source>
        <dbReference type="ARBA" id="ARBA00023163"/>
    </source>
</evidence>
<dbReference type="Pfam" id="PF00126">
    <property type="entry name" value="HTH_1"/>
    <property type="match status" value="1"/>
</dbReference>
<dbReference type="EMBL" id="FWFN01000011">
    <property type="protein sequence ID" value="SLN73986.1"/>
    <property type="molecule type" value="Genomic_DNA"/>
</dbReference>
<dbReference type="SUPFAM" id="SSF46785">
    <property type="entry name" value="Winged helix' DNA-binding domain"/>
    <property type="match status" value="1"/>
</dbReference>
<dbReference type="Gene3D" id="3.40.190.290">
    <property type="match status" value="1"/>
</dbReference>
<dbReference type="AlphaFoldDB" id="A0A1X7A9Y1"/>
<dbReference type="PANTHER" id="PTHR30427">
    <property type="entry name" value="TRANSCRIPTIONAL ACTIVATOR PROTEIN LYSR"/>
    <property type="match status" value="1"/>
</dbReference>
<feature type="domain" description="HTH lysR-type" evidence="5">
    <location>
        <begin position="2"/>
        <end position="59"/>
    </location>
</feature>
<dbReference type="Pfam" id="PF03466">
    <property type="entry name" value="LysR_substrate"/>
    <property type="match status" value="1"/>
</dbReference>
<dbReference type="SUPFAM" id="SSF53850">
    <property type="entry name" value="Periplasmic binding protein-like II"/>
    <property type="match status" value="1"/>
</dbReference>
<name>A0A1X7A9Y1_9RHOB</name>
<evidence type="ECO:0000256" key="3">
    <source>
        <dbReference type="ARBA" id="ARBA00023125"/>
    </source>
</evidence>
<proteinExistence type="inferred from homology"/>
<keyword evidence="3" id="KW-0238">DNA-binding</keyword>
<sequence>MLSFRQLEVFRAVILTGSISGAAQQLGIAQPTVTNTIRRLEDVLGIQLFNRSGARLRPTALARQIFDVAAPSMTAFEQITDRVNDMVRGKGTMFRMGVSPSVSQALAPRSLSIFRRRRPEMKLRMDTLSMKQNRDYLWMAEGTCTVTIFPLDDPGISSFRVSSAGMVCVVPQDHPLATKTEVTVHDIAEEPLIFFHPNTPHGALVRQIFEAAGIEPNISIETRFAETAPHLMREGFGIALQDQLSAMGVTNPALKVLPLAGTPRQPISLHCRSDNVENIEVQEARRCLLQAALELGLPDETAFTS</sequence>
<keyword evidence="7" id="KW-1185">Reference proteome</keyword>
<dbReference type="RefSeq" id="WP_085890112.1">
    <property type="nucleotide sequence ID" value="NZ_FWFN01000011.1"/>
</dbReference>
<keyword evidence="2" id="KW-0805">Transcription regulation</keyword>
<dbReference type="PROSITE" id="PS50931">
    <property type="entry name" value="HTH_LYSR"/>
    <property type="match status" value="1"/>
</dbReference>
<reference evidence="6 7" key="1">
    <citation type="submission" date="2017-03" db="EMBL/GenBank/DDBJ databases">
        <authorList>
            <person name="Afonso C.L."/>
            <person name="Miller P.J."/>
            <person name="Scott M.A."/>
            <person name="Spackman E."/>
            <person name="Goraichik I."/>
            <person name="Dimitrov K.M."/>
            <person name="Suarez D.L."/>
            <person name="Swayne D.E."/>
        </authorList>
    </citation>
    <scope>NUCLEOTIDE SEQUENCE [LARGE SCALE GENOMIC DNA]</scope>
    <source>
        <strain evidence="6 7">CECT 7751</strain>
    </source>
</reference>
<dbReference type="OrthoDB" id="8479870at2"/>
<dbReference type="InterPro" id="IPR005119">
    <property type="entry name" value="LysR_subst-bd"/>
</dbReference>
<dbReference type="Gene3D" id="1.10.10.10">
    <property type="entry name" value="Winged helix-like DNA-binding domain superfamily/Winged helix DNA-binding domain"/>
    <property type="match status" value="1"/>
</dbReference>
<dbReference type="GO" id="GO:0003700">
    <property type="term" value="F:DNA-binding transcription factor activity"/>
    <property type="evidence" value="ECO:0007669"/>
    <property type="project" value="InterPro"/>
</dbReference>
<dbReference type="InterPro" id="IPR036390">
    <property type="entry name" value="WH_DNA-bd_sf"/>
</dbReference>
<dbReference type="PRINTS" id="PR00039">
    <property type="entry name" value="HTHLYSR"/>
</dbReference>
<dbReference type="InterPro" id="IPR000847">
    <property type="entry name" value="LysR_HTH_N"/>
</dbReference>
<evidence type="ECO:0000313" key="6">
    <source>
        <dbReference type="EMBL" id="SLN73986.1"/>
    </source>
</evidence>
<dbReference type="Proteomes" id="UP000193963">
    <property type="component" value="Unassembled WGS sequence"/>
</dbReference>
<evidence type="ECO:0000256" key="1">
    <source>
        <dbReference type="ARBA" id="ARBA00009437"/>
    </source>
</evidence>
<evidence type="ECO:0000256" key="2">
    <source>
        <dbReference type="ARBA" id="ARBA00023015"/>
    </source>
</evidence>
<evidence type="ECO:0000313" key="7">
    <source>
        <dbReference type="Proteomes" id="UP000193963"/>
    </source>
</evidence>
<dbReference type="GO" id="GO:0043565">
    <property type="term" value="F:sequence-specific DNA binding"/>
    <property type="evidence" value="ECO:0007669"/>
    <property type="project" value="TreeGrafter"/>
</dbReference>
<accession>A0A1X7A9Y1</accession>
<comment type="similarity">
    <text evidence="1">Belongs to the LysR transcriptional regulatory family.</text>
</comment>
<dbReference type="InterPro" id="IPR036388">
    <property type="entry name" value="WH-like_DNA-bd_sf"/>
</dbReference>
<gene>
    <name evidence="6" type="primary">cynR_8</name>
    <name evidence="6" type="ORF">PSM7751_04103</name>
</gene>
<protein>
    <submittedName>
        <fullName evidence="6">HTH-type transcriptional regulator CynR</fullName>
    </submittedName>
</protein>
<keyword evidence="4" id="KW-0804">Transcription</keyword>